<keyword evidence="6" id="KW-0133">Cell shape</keyword>
<keyword evidence="4" id="KW-0132">Cell division</keyword>
<comment type="caution">
    <text evidence="17">The sequence shown here is derived from an EMBL/GenBank/DDBJ whole genome shotgun (WGS) entry which is preliminary data.</text>
</comment>
<keyword evidence="3" id="KW-0997">Cell inner membrane</keyword>
<dbReference type="InterPro" id="IPR009386">
    <property type="entry name" value="ZapG-like"/>
</dbReference>
<evidence type="ECO:0000256" key="15">
    <source>
        <dbReference type="SAM" id="Phobius"/>
    </source>
</evidence>
<evidence type="ECO:0000256" key="6">
    <source>
        <dbReference type="ARBA" id="ARBA00022960"/>
    </source>
</evidence>
<evidence type="ECO:0000313" key="19">
    <source>
        <dbReference type="Proteomes" id="UP001196379"/>
    </source>
</evidence>
<evidence type="ECO:0000256" key="11">
    <source>
        <dbReference type="ARBA" id="ARBA00035703"/>
    </source>
</evidence>
<feature type="region of interest" description="Disordered" evidence="14">
    <location>
        <begin position="106"/>
        <end position="134"/>
    </location>
</feature>
<evidence type="ECO:0000256" key="4">
    <source>
        <dbReference type="ARBA" id="ARBA00022618"/>
    </source>
</evidence>
<dbReference type="PIRSF" id="PIRSF006318">
    <property type="entry name" value="YhcB"/>
    <property type="match status" value="1"/>
</dbReference>
<dbReference type="GeneID" id="65548305"/>
<dbReference type="GO" id="GO:0005886">
    <property type="term" value="C:plasma membrane"/>
    <property type="evidence" value="ECO:0007669"/>
    <property type="project" value="UniProtKB-SubCell"/>
</dbReference>
<evidence type="ECO:0000256" key="14">
    <source>
        <dbReference type="SAM" id="MobiDB-lite"/>
    </source>
</evidence>
<dbReference type="EMBL" id="JABULY010000008">
    <property type="protein sequence ID" value="MBV6532293.1"/>
    <property type="molecule type" value="Genomic_DNA"/>
</dbReference>
<evidence type="ECO:0000256" key="9">
    <source>
        <dbReference type="ARBA" id="ARBA00023306"/>
    </source>
</evidence>
<evidence type="ECO:0000313" key="16">
    <source>
        <dbReference type="EMBL" id="MBV6532293.1"/>
    </source>
</evidence>
<keyword evidence="5 15" id="KW-0812">Transmembrane</keyword>
<evidence type="ECO:0000256" key="2">
    <source>
        <dbReference type="ARBA" id="ARBA00022475"/>
    </source>
</evidence>
<evidence type="ECO:0000256" key="12">
    <source>
        <dbReference type="ARBA" id="ARBA00035727"/>
    </source>
</evidence>
<evidence type="ECO:0000313" key="18">
    <source>
        <dbReference type="Proteomes" id="UP000732858"/>
    </source>
</evidence>
<evidence type="ECO:0000313" key="17">
    <source>
        <dbReference type="EMBL" id="MBV6547425.1"/>
    </source>
</evidence>
<keyword evidence="9" id="KW-0131">Cell cycle</keyword>
<dbReference type="Proteomes" id="UP001196379">
    <property type="component" value="Unassembled WGS sequence"/>
</dbReference>
<evidence type="ECO:0000256" key="13">
    <source>
        <dbReference type="SAM" id="Coils"/>
    </source>
</evidence>
<comment type="subcellular location">
    <subcellularLocation>
        <location evidence="1">Cell inner membrane</location>
        <topology evidence="1">Single-pass membrane protein</topology>
    </subcellularLocation>
</comment>
<dbReference type="RefSeq" id="WP_157402508.1">
    <property type="nucleotide sequence ID" value="NZ_JABULY010000008.1"/>
</dbReference>
<dbReference type="PANTHER" id="PTHR39579">
    <property type="entry name" value="INNER MEMBRANE PROTEIN YHCB"/>
    <property type="match status" value="1"/>
</dbReference>
<keyword evidence="2" id="KW-1003">Cell membrane</keyword>
<evidence type="ECO:0000256" key="8">
    <source>
        <dbReference type="ARBA" id="ARBA00023136"/>
    </source>
</evidence>
<sequence length="134" mass="15094">MEQWSNDIWLAILAAFIVGIIIGYVVLKATNANAQKQQKLENELKTATAKLDAQKEQLEEHFQQSANLLATLAEDYKKLYTHLAKGSQNLLPNEATQKIEFFQQSQLSEKPINDDKQPKDYSEGSSGILKTKVD</sequence>
<accession>A0A949WH05</accession>
<organism evidence="17 18">
    <name type="scientific">Ursidibacter maritimus</name>
    <dbReference type="NCBI Taxonomy" id="1331689"/>
    <lineage>
        <taxon>Bacteria</taxon>
        <taxon>Pseudomonadati</taxon>
        <taxon>Pseudomonadota</taxon>
        <taxon>Gammaproteobacteria</taxon>
        <taxon>Pasteurellales</taxon>
        <taxon>Pasteurellaceae</taxon>
        <taxon>Ursidibacter</taxon>
    </lineage>
</organism>
<feature type="transmembrane region" description="Helical" evidence="15">
    <location>
        <begin position="6"/>
        <end position="27"/>
    </location>
</feature>
<keyword evidence="13" id="KW-0175">Coiled coil</keyword>
<evidence type="ECO:0000256" key="7">
    <source>
        <dbReference type="ARBA" id="ARBA00022989"/>
    </source>
</evidence>
<evidence type="ECO:0000256" key="5">
    <source>
        <dbReference type="ARBA" id="ARBA00022692"/>
    </source>
</evidence>
<keyword evidence="19" id="KW-1185">Reference proteome</keyword>
<dbReference type="EMBL" id="JABUMC010000025">
    <property type="protein sequence ID" value="MBV6547425.1"/>
    <property type="molecule type" value="Genomic_DNA"/>
</dbReference>
<dbReference type="PANTHER" id="PTHR39579:SF1">
    <property type="entry name" value="INNER MEMBRANE PROTEIN YHCB"/>
    <property type="match status" value="1"/>
</dbReference>
<proteinExistence type="inferred from homology"/>
<dbReference type="OrthoDB" id="6401511at2"/>
<gene>
    <name evidence="16" type="ORF">HT657_09190</name>
    <name evidence="17" type="ORF">HT672_09105</name>
</gene>
<dbReference type="GO" id="GO:0008360">
    <property type="term" value="P:regulation of cell shape"/>
    <property type="evidence" value="ECO:0007669"/>
    <property type="project" value="UniProtKB-KW"/>
</dbReference>
<feature type="compositionally biased region" description="Basic and acidic residues" evidence="14">
    <location>
        <begin position="111"/>
        <end position="122"/>
    </location>
</feature>
<evidence type="ECO:0000256" key="10">
    <source>
        <dbReference type="ARBA" id="ARBA00035657"/>
    </source>
</evidence>
<evidence type="ECO:0000256" key="1">
    <source>
        <dbReference type="ARBA" id="ARBA00004377"/>
    </source>
</evidence>
<dbReference type="Proteomes" id="UP000732858">
    <property type="component" value="Unassembled WGS sequence"/>
</dbReference>
<keyword evidence="7 15" id="KW-1133">Transmembrane helix</keyword>
<reference evidence="17 19" key="1">
    <citation type="journal article" date="2021" name="Mol. Ecol.">
        <title>Polar bear-adapted Ursidibacter maritimus are remarkably conserved after generations in captivity.</title>
        <authorList>
            <person name="Espinosa-Gongora C."/>
            <person name="Hansen M.J."/>
            <person name="Bertelsen M.F."/>
            <person name="Bojesen A.M."/>
        </authorList>
    </citation>
    <scope>NUCLEOTIDE SEQUENCE</scope>
    <source>
        <strain evidence="17">Pb43105x</strain>
        <strain evidence="16 19">Pb43106</strain>
    </source>
</reference>
<name>A0A949WH05_9PAST</name>
<dbReference type="Pfam" id="PF06295">
    <property type="entry name" value="ZapG-like"/>
    <property type="match status" value="1"/>
</dbReference>
<evidence type="ECO:0000256" key="3">
    <source>
        <dbReference type="ARBA" id="ARBA00022519"/>
    </source>
</evidence>
<comment type="similarity">
    <text evidence="10">Belongs to the ZapG family.</text>
</comment>
<dbReference type="GO" id="GO:0051301">
    <property type="term" value="P:cell division"/>
    <property type="evidence" value="ECO:0007669"/>
    <property type="project" value="UniProtKB-KW"/>
</dbReference>
<dbReference type="AlphaFoldDB" id="A0A949WH05"/>
<feature type="coiled-coil region" evidence="13">
    <location>
        <begin position="37"/>
        <end position="75"/>
    </location>
</feature>
<protein>
    <recommendedName>
        <fullName evidence="11">Z-ring associated protein G</fullName>
    </recommendedName>
    <alternativeName>
        <fullName evidence="12">Cell division protein ZapG</fullName>
    </alternativeName>
</protein>
<keyword evidence="8 15" id="KW-0472">Membrane</keyword>